<dbReference type="Proteomes" id="UP000285209">
    <property type="component" value="Unassembled WGS sequence"/>
</dbReference>
<dbReference type="AlphaFoldDB" id="A0A413M1Y5"/>
<gene>
    <name evidence="3" type="ORF">DW948_15085</name>
    <name evidence="2" type="ORF">DW975_15350</name>
    <name evidence="1" type="ORF">DXA03_14610</name>
</gene>
<evidence type="ECO:0000313" key="3">
    <source>
        <dbReference type="EMBL" id="RHA08713.1"/>
    </source>
</evidence>
<evidence type="ECO:0000313" key="1">
    <source>
        <dbReference type="EMBL" id="RGZ14359.1"/>
    </source>
</evidence>
<organism evidence="1 5">
    <name type="scientific">Agathobacter rectalis</name>
    <dbReference type="NCBI Taxonomy" id="39491"/>
    <lineage>
        <taxon>Bacteria</taxon>
        <taxon>Bacillati</taxon>
        <taxon>Bacillota</taxon>
        <taxon>Clostridia</taxon>
        <taxon>Lachnospirales</taxon>
        <taxon>Lachnospiraceae</taxon>
        <taxon>Agathobacter</taxon>
    </lineage>
</organism>
<accession>A0A413M1Y5</accession>
<reference evidence="4 5" key="1">
    <citation type="submission" date="2018-08" db="EMBL/GenBank/DDBJ databases">
        <title>A genome reference for cultivated species of the human gut microbiota.</title>
        <authorList>
            <person name="Zou Y."/>
            <person name="Xue W."/>
            <person name="Luo G."/>
        </authorList>
    </citation>
    <scope>NUCLEOTIDE SEQUENCE [LARGE SCALE GENOMIC DNA]</scope>
    <source>
        <strain evidence="3 6">AM44-1AT</strain>
        <strain evidence="2 4">AM48-7</strain>
        <strain evidence="1 5">AM54-25XD</strain>
    </source>
</reference>
<comment type="caution">
    <text evidence="1">The sequence shown here is derived from an EMBL/GenBank/DDBJ whole genome shotgun (WGS) entry which is preliminary data.</text>
</comment>
<evidence type="ECO:0000313" key="6">
    <source>
        <dbReference type="Proteomes" id="UP000286341"/>
    </source>
</evidence>
<proteinExistence type="predicted"/>
<protein>
    <submittedName>
        <fullName evidence="1">Uncharacterized protein</fullName>
    </submittedName>
</protein>
<dbReference type="Proteomes" id="UP000286341">
    <property type="component" value="Unassembled WGS sequence"/>
</dbReference>
<sequence>MRSYAVFFLLCDATGKREVIIITEEQIQNKIYSYLVTQNEHVILEHMPDHYYNLFWNSISILYEGGILTTAKSVEKFCNKLQLRGSYNRDKCLQGISEMVFWLYAIRRNYSFEIDKQLHTKNEKNNSDVDIQIVKDGYTFNIEVKTPNQVKKTDESILNITIPFRSFERKDIQDEEVRKINRDISQAIINNSQGKYTAYEQTKIDDNKVIEYLRSGQIKFTYEPNSINVLALSVPSQQMDNYWGYLYNPFSGIFTDQFSGKFFDKKKNEIKHSEFDKVDVVLLTNIVEGHKRIVYEFDSWKLENYCSIFCINPFSQRTMKHCDVDAYKYLLDILPNDTNRFEKERDERNLQGEKLGIPTDPIFFSEYLYNHYYKLR</sequence>
<dbReference type="EMBL" id="QSFB01000038">
    <property type="protein sequence ID" value="RHA08713.1"/>
    <property type="molecule type" value="Genomic_DNA"/>
</dbReference>
<dbReference type="EMBL" id="QSDV01000048">
    <property type="protein sequence ID" value="RGZ14359.1"/>
    <property type="molecule type" value="Genomic_DNA"/>
</dbReference>
<dbReference type="Proteomes" id="UP000283431">
    <property type="component" value="Unassembled WGS sequence"/>
</dbReference>
<evidence type="ECO:0000313" key="2">
    <source>
        <dbReference type="EMBL" id="RGZ73282.1"/>
    </source>
</evidence>
<evidence type="ECO:0000313" key="5">
    <source>
        <dbReference type="Proteomes" id="UP000285209"/>
    </source>
</evidence>
<evidence type="ECO:0000313" key="4">
    <source>
        <dbReference type="Proteomes" id="UP000283431"/>
    </source>
</evidence>
<name>A0A413M1Y5_9FIRM</name>
<dbReference type="EMBL" id="QSEN01000049">
    <property type="protein sequence ID" value="RGZ73282.1"/>
    <property type="molecule type" value="Genomic_DNA"/>
</dbReference>